<feature type="transmembrane region" description="Helical" evidence="7">
    <location>
        <begin position="428"/>
        <end position="449"/>
    </location>
</feature>
<dbReference type="GO" id="GO:0004222">
    <property type="term" value="F:metalloendopeptidase activity"/>
    <property type="evidence" value="ECO:0007669"/>
    <property type="project" value="InterPro"/>
</dbReference>
<dbReference type="Proteomes" id="UP000315082">
    <property type="component" value="Chromosome"/>
</dbReference>
<dbReference type="AlphaFoldDB" id="A0A518JWM4"/>
<evidence type="ECO:0000256" key="6">
    <source>
        <dbReference type="ARBA" id="ARBA00023136"/>
    </source>
</evidence>
<evidence type="ECO:0000256" key="5">
    <source>
        <dbReference type="ARBA" id="ARBA00022989"/>
    </source>
</evidence>
<sequence length="748" mass="84451">MYATGSPTNPIPLRMRDDLRVVPHVYRGEPTYVVGDLLALEYFRLNEQEHALLTALDGQHSVIEIKEQFEARFAPHRITQQEIQAYLIDFHKKGLLAGALSDSGRHLHRMGRRRKLKQRFSEGKNVLAFRWRGINPDRAFRLANDCFGWFFSKPIVIANVLLMLFAVAWLAAHADEFVARLPRMQTFFSGNNWLLLAIVLAAMKVLHEFGHGIVLTRYGRRCHELGVMLLVFMPTLYVNTSDSWRLADKWKRAAIAAAGVYVELVLAALATLGWWHSRPGGFQYVCLNVMFLGSVSAVLFNGNPLLKFDGYYMLCDLIEIPNLQKRSQTIVRNLFLRFAFGVREGDEDMLPLRTKVWLVGYLIAATLYRIVLIYVIAFLIVRLFRPAGLQEFAKMFSFLLVAMLAIVPLIGLVKYFSVPGRIHKIKPVRGIGAAVLLVAAMVFLFAVPLPSHVVCDFVVQPRDAQTVYVQHDAVLETLHVTPKQYVQKGEKIATLRDLDVELEIAELSGRLIELDSEQRMLRLTRYHAPSGSDPLSNLREQRLTIEQRLAQLNRIQQQMVLLAPQSGMVMPIWSEPPPQADADTLDYWDGWTLHAENVGTSFLRGQPICKIGNLGTPDARLTIDQSDIEFIDIGQPVELLLDSRSAVSIPSRIESISETDADQIRAHVSQQFGGTIETKPNESIWTDEIEDPQNARPAGAVYQAIAHLPETEQPLEDGLHGTARIAIGQQTLASRAIRFLQKTFRIDL</sequence>
<evidence type="ECO:0000256" key="4">
    <source>
        <dbReference type="ARBA" id="ARBA00022692"/>
    </source>
</evidence>
<keyword evidence="5 7" id="KW-1133">Transmembrane helix</keyword>
<feature type="transmembrane region" description="Helical" evidence="7">
    <location>
        <begin position="281"/>
        <end position="300"/>
    </location>
</feature>
<dbReference type="RefSeq" id="WP_145098321.1">
    <property type="nucleotide sequence ID" value="NZ_CP036348.1"/>
</dbReference>
<feature type="domain" description="Peptidase M50" evidence="8">
    <location>
        <begin position="196"/>
        <end position="272"/>
    </location>
</feature>
<feature type="transmembrane region" description="Helical" evidence="7">
    <location>
        <begin position="193"/>
        <end position="213"/>
    </location>
</feature>
<feature type="transmembrane region" description="Helical" evidence="7">
    <location>
        <begin position="358"/>
        <end position="384"/>
    </location>
</feature>
<keyword evidence="6 7" id="KW-0472">Membrane</keyword>
<dbReference type="PANTHER" id="PTHR13325:SF3">
    <property type="entry name" value="MEMBRANE-BOUND TRANSCRIPTION FACTOR SITE-2 PROTEASE"/>
    <property type="match status" value="1"/>
</dbReference>
<feature type="transmembrane region" description="Helical" evidence="7">
    <location>
        <begin position="396"/>
        <end position="416"/>
    </location>
</feature>
<dbReference type="GO" id="GO:0012505">
    <property type="term" value="C:endomembrane system"/>
    <property type="evidence" value="ECO:0007669"/>
    <property type="project" value="UniProtKB-SubCell"/>
</dbReference>
<feature type="transmembrane region" description="Helical" evidence="7">
    <location>
        <begin position="147"/>
        <end position="172"/>
    </location>
</feature>
<dbReference type="KEGG" id="rcf:Poly24_36600"/>
<evidence type="ECO:0000256" key="1">
    <source>
        <dbReference type="ARBA" id="ARBA00001947"/>
    </source>
</evidence>
<keyword evidence="4 7" id="KW-0812">Transmembrane</keyword>
<dbReference type="OrthoDB" id="9759690at2"/>
<keyword evidence="10" id="KW-1185">Reference proteome</keyword>
<dbReference type="InterPro" id="IPR001193">
    <property type="entry name" value="MBTPS2"/>
</dbReference>
<comment type="cofactor">
    <cofactor evidence="1">
        <name>Zn(2+)</name>
        <dbReference type="ChEBI" id="CHEBI:29105"/>
    </cofactor>
</comment>
<dbReference type="InterPro" id="IPR008915">
    <property type="entry name" value="Peptidase_M50"/>
</dbReference>
<gene>
    <name evidence="9" type="primary">pqqD</name>
    <name evidence="9" type="ORF">Poly24_36600</name>
</gene>
<evidence type="ECO:0000259" key="8">
    <source>
        <dbReference type="Pfam" id="PF02163"/>
    </source>
</evidence>
<evidence type="ECO:0000313" key="9">
    <source>
        <dbReference type="EMBL" id="QDV69942.1"/>
    </source>
</evidence>
<proteinExistence type="inferred from homology"/>
<dbReference type="Pfam" id="PF02163">
    <property type="entry name" value="Peptidase_M50"/>
    <property type="match status" value="1"/>
</dbReference>
<evidence type="ECO:0000256" key="3">
    <source>
        <dbReference type="ARBA" id="ARBA00007931"/>
    </source>
</evidence>
<evidence type="ECO:0000313" key="10">
    <source>
        <dbReference type="Proteomes" id="UP000315082"/>
    </source>
</evidence>
<dbReference type="PANTHER" id="PTHR13325">
    <property type="entry name" value="PROTEASE M50 MEMBRANE-BOUND TRANSCRIPTION FACTOR SITE 2 PROTEASE"/>
    <property type="match status" value="1"/>
</dbReference>
<name>A0A518JWM4_9BACT</name>
<dbReference type="Gene3D" id="1.10.10.1150">
    <property type="entry name" value="Coenzyme PQQ synthesis protein D (PqqD)"/>
    <property type="match status" value="1"/>
</dbReference>
<comment type="subcellular location">
    <subcellularLocation>
        <location evidence="2">Endomembrane system</location>
        <topology evidence="2">Multi-pass membrane protein</topology>
    </subcellularLocation>
</comment>
<accession>A0A518JWM4</accession>
<organism evidence="9 10">
    <name type="scientific">Rosistilla carotiformis</name>
    <dbReference type="NCBI Taxonomy" id="2528017"/>
    <lineage>
        <taxon>Bacteria</taxon>
        <taxon>Pseudomonadati</taxon>
        <taxon>Planctomycetota</taxon>
        <taxon>Planctomycetia</taxon>
        <taxon>Pirellulales</taxon>
        <taxon>Pirellulaceae</taxon>
        <taxon>Rosistilla</taxon>
    </lineage>
</organism>
<dbReference type="GO" id="GO:0005737">
    <property type="term" value="C:cytoplasm"/>
    <property type="evidence" value="ECO:0007669"/>
    <property type="project" value="TreeGrafter"/>
</dbReference>
<evidence type="ECO:0000256" key="7">
    <source>
        <dbReference type="SAM" id="Phobius"/>
    </source>
</evidence>
<evidence type="ECO:0000256" key="2">
    <source>
        <dbReference type="ARBA" id="ARBA00004127"/>
    </source>
</evidence>
<dbReference type="GO" id="GO:0031293">
    <property type="term" value="P:membrane protein intracellular domain proteolysis"/>
    <property type="evidence" value="ECO:0007669"/>
    <property type="project" value="TreeGrafter"/>
</dbReference>
<dbReference type="GO" id="GO:0016020">
    <property type="term" value="C:membrane"/>
    <property type="evidence" value="ECO:0007669"/>
    <property type="project" value="InterPro"/>
</dbReference>
<dbReference type="InterPro" id="IPR041881">
    <property type="entry name" value="PqqD_sf"/>
</dbReference>
<comment type="similarity">
    <text evidence="3">Belongs to the peptidase M50B family.</text>
</comment>
<reference evidence="9 10" key="1">
    <citation type="submission" date="2019-02" db="EMBL/GenBank/DDBJ databases">
        <title>Deep-cultivation of Planctomycetes and their phenomic and genomic characterization uncovers novel biology.</title>
        <authorList>
            <person name="Wiegand S."/>
            <person name="Jogler M."/>
            <person name="Boedeker C."/>
            <person name="Pinto D."/>
            <person name="Vollmers J."/>
            <person name="Rivas-Marin E."/>
            <person name="Kohn T."/>
            <person name="Peeters S.H."/>
            <person name="Heuer A."/>
            <person name="Rast P."/>
            <person name="Oberbeckmann S."/>
            <person name="Bunk B."/>
            <person name="Jeske O."/>
            <person name="Meyerdierks A."/>
            <person name="Storesund J.E."/>
            <person name="Kallscheuer N."/>
            <person name="Luecker S."/>
            <person name="Lage O.M."/>
            <person name="Pohl T."/>
            <person name="Merkel B.J."/>
            <person name="Hornburger P."/>
            <person name="Mueller R.-W."/>
            <person name="Bruemmer F."/>
            <person name="Labrenz M."/>
            <person name="Spormann A.M."/>
            <person name="Op den Camp H."/>
            <person name="Overmann J."/>
            <person name="Amann R."/>
            <person name="Jetten M.S.M."/>
            <person name="Mascher T."/>
            <person name="Medema M.H."/>
            <person name="Devos D.P."/>
            <person name="Kaster A.-K."/>
            <person name="Ovreas L."/>
            <person name="Rohde M."/>
            <person name="Galperin M.Y."/>
            <person name="Jogler C."/>
        </authorList>
    </citation>
    <scope>NUCLEOTIDE SEQUENCE [LARGE SCALE GENOMIC DNA]</scope>
    <source>
        <strain evidence="9 10">Poly24</strain>
    </source>
</reference>
<protein>
    <submittedName>
        <fullName evidence="9">Coenzyme PQQ synthesis protein D</fullName>
    </submittedName>
</protein>
<feature type="transmembrane region" description="Helical" evidence="7">
    <location>
        <begin position="253"/>
        <end position="275"/>
    </location>
</feature>
<dbReference type="EMBL" id="CP036348">
    <property type="protein sequence ID" value="QDV69942.1"/>
    <property type="molecule type" value="Genomic_DNA"/>
</dbReference>